<proteinExistence type="inferred from homology"/>
<evidence type="ECO:0000259" key="5">
    <source>
        <dbReference type="PROSITE" id="PS51987"/>
    </source>
</evidence>
<comment type="caution">
    <text evidence="6">The sequence shown here is derived from an EMBL/GenBank/DDBJ whole genome shotgun (WGS) entry which is preliminary data.</text>
</comment>
<dbReference type="InterPro" id="IPR027303">
    <property type="entry name" value="Gln_synth_gly_rich_site"/>
</dbReference>
<dbReference type="InterPro" id="IPR040577">
    <property type="entry name" value="Gln-synt_C"/>
</dbReference>
<dbReference type="Pfam" id="PF00120">
    <property type="entry name" value="Gln-synt_C"/>
    <property type="match status" value="1"/>
</dbReference>
<dbReference type="InterPro" id="IPR052725">
    <property type="entry name" value="GS_Type-3"/>
</dbReference>
<gene>
    <name evidence="6" type="ORF">OCV61_07730</name>
</gene>
<dbReference type="PROSITE" id="PS51986">
    <property type="entry name" value="GS_BETA_GRASP"/>
    <property type="match status" value="1"/>
</dbReference>
<protein>
    <submittedName>
        <fullName evidence="6">Glutamine synthetase III</fullName>
    </submittedName>
</protein>
<dbReference type="Gene3D" id="1.20.120.1560">
    <property type="match status" value="1"/>
</dbReference>
<evidence type="ECO:0000256" key="3">
    <source>
        <dbReference type="SAM" id="MobiDB-lite"/>
    </source>
</evidence>
<dbReference type="Proteomes" id="UP001652409">
    <property type="component" value="Unassembled WGS sequence"/>
</dbReference>
<dbReference type="PANTHER" id="PTHR42974:SF1">
    <property type="entry name" value="TYPE-3 GLUTAMINE SYNTHETASE"/>
    <property type="match status" value="1"/>
</dbReference>
<reference evidence="6 7" key="1">
    <citation type="journal article" date="2021" name="ISME Commun">
        <title>Automated analysis of genomic sequences facilitates high-throughput and comprehensive description of bacteria.</title>
        <authorList>
            <person name="Hitch T.C.A."/>
        </authorList>
    </citation>
    <scope>NUCLEOTIDE SEQUENCE [LARGE SCALE GENOMIC DNA]</scope>
    <source>
        <strain evidence="6 7">Sanger_23</strain>
    </source>
</reference>
<feature type="domain" description="GS beta-grasp" evidence="4">
    <location>
        <begin position="65"/>
        <end position="159"/>
    </location>
</feature>
<dbReference type="PROSITE" id="PS00181">
    <property type="entry name" value="GLNA_ATP"/>
    <property type="match status" value="1"/>
</dbReference>
<dbReference type="InterPro" id="IPR014746">
    <property type="entry name" value="Gln_synth/guanido_kin_cat_dom"/>
</dbReference>
<feature type="region of interest" description="Disordered" evidence="3">
    <location>
        <begin position="417"/>
        <end position="437"/>
    </location>
</feature>
<dbReference type="InterPro" id="IPR008146">
    <property type="entry name" value="Gln_synth_cat_dom"/>
</dbReference>
<evidence type="ECO:0000256" key="1">
    <source>
        <dbReference type="PROSITE-ProRule" id="PRU01330"/>
    </source>
</evidence>
<evidence type="ECO:0000259" key="4">
    <source>
        <dbReference type="PROSITE" id="PS51986"/>
    </source>
</evidence>
<dbReference type="EMBL" id="JAOQJL010000012">
    <property type="protein sequence ID" value="MCU6765303.1"/>
    <property type="molecule type" value="Genomic_DNA"/>
</dbReference>
<evidence type="ECO:0000313" key="6">
    <source>
        <dbReference type="EMBL" id="MCU6765303.1"/>
    </source>
</evidence>
<dbReference type="InterPro" id="IPR008147">
    <property type="entry name" value="Gln_synt_N"/>
</dbReference>
<feature type="domain" description="GS catalytic" evidence="5">
    <location>
        <begin position="164"/>
        <end position="595"/>
    </location>
</feature>
<dbReference type="PROSITE" id="PS51987">
    <property type="entry name" value="GS_CATALYTIC"/>
    <property type="match status" value="1"/>
</dbReference>
<dbReference type="PANTHER" id="PTHR42974">
    <property type="entry name" value="GLUTAMINE SYNTHETASE"/>
    <property type="match status" value="1"/>
</dbReference>
<dbReference type="Pfam" id="PF12437">
    <property type="entry name" value="GSIII_N"/>
    <property type="match status" value="1"/>
</dbReference>
<dbReference type="InterPro" id="IPR022147">
    <property type="entry name" value="GSIII_N"/>
</dbReference>
<dbReference type="SUPFAM" id="SSF55931">
    <property type="entry name" value="Glutamine synthetase/guanido kinase"/>
    <property type="match status" value="1"/>
</dbReference>
<comment type="similarity">
    <text evidence="1 2">Belongs to the glutamine synthetase family.</text>
</comment>
<evidence type="ECO:0000256" key="2">
    <source>
        <dbReference type="RuleBase" id="RU000384"/>
    </source>
</evidence>
<keyword evidence="7" id="KW-1185">Reference proteome</keyword>
<dbReference type="Pfam" id="PF18318">
    <property type="entry name" value="Gln-synt_C-ter"/>
    <property type="match status" value="1"/>
</dbReference>
<dbReference type="SMART" id="SM01230">
    <property type="entry name" value="Gln-synt_C"/>
    <property type="match status" value="1"/>
</dbReference>
<dbReference type="Gene3D" id="3.30.590.10">
    <property type="entry name" value="Glutamine synthetase/guanido kinase, catalytic domain"/>
    <property type="match status" value="1"/>
</dbReference>
<evidence type="ECO:0000313" key="7">
    <source>
        <dbReference type="Proteomes" id="UP001652409"/>
    </source>
</evidence>
<organism evidence="6 7">
    <name type="scientific">Blautia ammoniilytica</name>
    <dbReference type="NCBI Taxonomy" id="2981782"/>
    <lineage>
        <taxon>Bacteria</taxon>
        <taxon>Bacillati</taxon>
        <taxon>Bacillota</taxon>
        <taxon>Clostridia</taxon>
        <taxon>Lachnospirales</taxon>
        <taxon>Lachnospiraceae</taxon>
        <taxon>Blautia</taxon>
    </lineage>
</organism>
<accession>A0ABT2TST6</accession>
<dbReference type="RefSeq" id="WP_158421334.1">
    <property type="nucleotide sequence ID" value="NZ_JAOQJL010000012.1"/>
</dbReference>
<sequence>MEDFVKVTDIFGCDVFNDSVMQERLPKKVYKELKKTIEEGKELSMEVADVVAHEMKEWAIEKGATHYSHWFQPLTGVTAEKHDAFITAPMENGKVLMSFSGKELIKGEPDASSFPSGGLRATFEARGYTTWDCTSPAFVRHDAAGGTLCIPTAFCSYTGEALDQKTPLLRSMEAVNTQALRLIRLFGNHTSKKVTPSVGAEQEYFLIDKEKFKQRKDLVYTGRTLFGAMPPKGQEMDDHYLGTIRQRVSAYMKEVNEECWKLGVSAKTQHNEVAPAQHELAPIYAPVNIAADHNQIMMRILKKVASRQGMRCLLHEKPFAGVNGSGKHNNWSLTTDDGINLLDPGKTPHENVQFLLVLTCILKAVDEHADLLRESAADVGNDQRLGGHEAPPAVISVFLGEQLEDVLDQLISTGTATHSKSGEKMNTGVSTLPDFMKDATDRNRTSPFAFTGNKFEFRMVGSRDSISSCNVVLNTIAAEAFKEACDRLESAEDLELAVHDLIKEYATDHQRIVFSGNGYAPEWEAEAKRRGLPILPSMVDAIPALTTEKSIKLFENFRVFTRTELESRAEIQYEIYAKAINIEAKTMIDIVTKQIIPAVIRYTTVLADSINSVKAAGITDVSVQADLLKKTSKLLKTTNSAMNKLGKLVSQVESYPEGRERAVFFREKIVPAMDELRKPVDELEMIVDKEMWPMPSYGDLIFEV</sequence>
<name>A0ABT2TST6_9FIRM</name>